<keyword evidence="9" id="KW-1185">Reference proteome</keyword>
<dbReference type="GO" id="GO:0019843">
    <property type="term" value="F:rRNA binding"/>
    <property type="evidence" value="ECO:0007669"/>
    <property type="project" value="UniProtKB-KW"/>
</dbReference>
<dbReference type="GO" id="GO:0005763">
    <property type="term" value="C:mitochondrial small ribosomal subunit"/>
    <property type="evidence" value="ECO:0007669"/>
    <property type="project" value="TreeGrafter"/>
</dbReference>
<evidence type="ECO:0000313" key="8">
    <source>
        <dbReference type="EMBL" id="KAJ7363827.1"/>
    </source>
</evidence>
<evidence type="ECO:0000256" key="2">
    <source>
        <dbReference type="ARBA" id="ARBA00022730"/>
    </source>
</evidence>
<keyword evidence="2 6" id="KW-0699">rRNA-binding</keyword>
<dbReference type="CDD" id="cd00165">
    <property type="entry name" value="S4"/>
    <property type="match status" value="1"/>
</dbReference>
<comment type="similarity">
    <text evidence="1">Belongs to the universal ribosomal protein uS4 family.</text>
</comment>
<dbReference type="Gene3D" id="3.10.290.10">
    <property type="entry name" value="RNA-binding S4 domain"/>
    <property type="match status" value="1"/>
</dbReference>
<dbReference type="EMBL" id="JARIHO010000003">
    <property type="protein sequence ID" value="KAJ7363827.1"/>
    <property type="molecule type" value="Genomic_DNA"/>
</dbReference>
<keyword evidence="4" id="KW-0689">Ribosomal protein</keyword>
<proteinExistence type="inferred from homology"/>
<evidence type="ECO:0000256" key="6">
    <source>
        <dbReference type="PROSITE-ProRule" id="PRU00182"/>
    </source>
</evidence>
<dbReference type="SMART" id="SM00363">
    <property type="entry name" value="S4"/>
    <property type="match status" value="1"/>
</dbReference>
<evidence type="ECO:0000256" key="1">
    <source>
        <dbReference type="ARBA" id="ARBA00007465"/>
    </source>
</evidence>
<dbReference type="PROSITE" id="PS00632">
    <property type="entry name" value="RIBOSOMAL_S4"/>
    <property type="match status" value="1"/>
</dbReference>
<comment type="caution">
    <text evidence="8">The sequence shown here is derived from an EMBL/GenBank/DDBJ whole genome shotgun (WGS) entry which is preliminary data.</text>
</comment>
<evidence type="ECO:0000256" key="4">
    <source>
        <dbReference type="ARBA" id="ARBA00022980"/>
    </source>
</evidence>
<dbReference type="InterPro" id="IPR018079">
    <property type="entry name" value="Ribosomal_uS4_CS"/>
</dbReference>
<gene>
    <name evidence="8" type="ORF">DFH08DRAFT_765334</name>
</gene>
<keyword evidence="5" id="KW-0687">Ribonucleoprotein</keyword>
<dbReference type="PANTHER" id="PTHR11831">
    <property type="entry name" value="30S 40S RIBOSOMAL PROTEIN"/>
    <property type="match status" value="1"/>
</dbReference>
<evidence type="ECO:0000256" key="3">
    <source>
        <dbReference type="ARBA" id="ARBA00022884"/>
    </source>
</evidence>
<reference evidence="8" key="1">
    <citation type="submission" date="2023-03" db="EMBL/GenBank/DDBJ databases">
        <title>Massive genome expansion in bonnet fungi (Mycena s.s.) driven by repeated elements and novel gene families across ecological guilds.</title>
        <authorList>
            <consortium name="Lawrence Berkeley National Laboratory"/>
            <person name="Harder C.B."/>
            <person name="Miyauchi S."/>
            <person name="Viragh M."/>
            <person name="Kuo A."/>
            <person name="Thoen E."/>
            <person name="Andreopoulos B."/>
            <person name="Lu D."/>
            <person name="Skrede I."/>
            <person name="Drula E."/>
            <person name="Henrissat B."/>
            <person name="Morin E."/>
            <person name="Kohler A."/>
            <person name="Barry K."/>
            <person name="LaButti K."/>
            <person name="Morin E."/>
            <person name="Salamov A."/>
            <person name="Lipzen A."/>
            <person name="Mereny Z."/>
            <person name="Hegedus B."/>
            <person name="Baldrian P."/>
            <person name="Stursova M."/>
            <person name="Weitz H."/>
            <person name="Taylor A."/>
            <person name="Grigoriev I.V."/>
            <person name="Nagy L.G."/>
            <person name="Martin F."/>
            <person name="Kauserud H."/>
        </authorList>
    </citation>
    <scope>NUCLEOTIDE SEQUENCE</scope>
    <source>
        <strain evidence="8">CBHHK002</strain>
    </source>
</reference>
<evidence type="ECO:0000259" key="7">
    <source>
        <dbReference type="SMART" id="SM00363"/>
    </source>
</evidence>
<keyword evidence="3 6" id="KW-0694">RNA-binding</keyword>
<name>A0AAD7AN95_9AGAR</name>
<dbReference type="Proteomes" id="UP001218218">
    <property type="component" value="Unassembled WGS sequence"/>
</dbReference>
<protein>
    <recommendedName>
        <fullName evidence="7">RNA-binding S4 domain-containing protein</fullName>
    </recommendedName>
</protein>
<feature type="domain" description="RNA-binding S4" evidence="7">
    <location>
        <begin position="134"/>
        <end position="196"/>
    </location>
</feature>
<dbReference type="InterPro" id="IPR002942">
    <property type="entry name" value="S4_RNA-bd"/>
</dbReference>
<dbReference type="GO" id="GO:0042274">
    <property type="term" value="P:ribosomal small subunit biogenesis"/>
    <property type="evidence" value="ECO:0007669"/>
    <property type="project" value="TreeGrafter"/>
</dbReference>
<evidence type="ECO:0000313" key="9">
    <source>
        <dbReference type="Proteomes" id="UP001218218"/>
    </source>
</evidence>
<dbReference type="InterPro" id="IPR022801">
    <property type="entry name" value="Ribosomal_uS4"/>
</dbReference>
<evidence type="ECO:0000256" key="5">
    <source>
        <dbReference type="ARBA" id="ARBA00023274"/>
    </source>
</evidence>
<dbReference type="SUPFAM" id="SSF55174">
    <property type="entry name" value="Alpha-L RNA-binding motif"/>
    <property type="match status" value="1"/>
</dbReference>
<dbReference type="Pfam" id="PF01479">
    <property type="entry name" value="S4"/>
    <property type="match status" value="1"/>
</dbReference>
<organism evidence="8 9">
    <name type="scientific">Mycena albidolilacea</name>
    <dbReference type="NCBI Taxonomy" id="1033008"/>
    <lineage>
        <taxon>Eukaryota</taxon>
        <taxon>Fungi</taxon>
        <taxon>Dikarya</taxon>
        <taxon>Basidiomycota</taxon>
        <taxon>Agaricomycotina</taxon>
        <taxon>Agaricomycetes</taxon>
        <taxon>Agaricomycetidae</taxon>
        <taxon>Agaricales</taxon>
        <taxon>Marasmiineae</taxon>
        <taxon>Mycenaceae</taxon>
        <taxon>Mycena</taxon>
    </lineage>
</organism>
<accession>A0AAD7AN95</accession>
<dbReference type="AlphaFoldDB" id="A0AAD7AN95"/>
<dbReference type="PROSITE" id="PS50889">
    <property type="entry name" value="S4"/>
    <property type="match status" value="1"/>
</dbReference>
<dbReference type="GO" id="GO:0003735">
    <property type="term" value="F:structural constituent of ribosome"/>
    <property type="evidence" value="ECO:0007669"/>
    <property type="project" value="TreeGrafter"/>
</dbReference>
<dbReference type="PANTHER" id="PTHR11831:SF4">
    <property type="entry name" value="SMALL RIBOSOMAL SUBUNIT PROTEIN US4M"/>
    <property type="match status" value="1"/>
</dbReference>
<sequence>MRDPGVFRIRRALPRMSWTPKNLFNLVQRTVMGDKKNDIDFGQGRFETLFQQRWRSKTVVRAYHGDLINEKIFKRWYLPDYLPDVRPRRKVFGDDQSQLQEFAKRRQKEKSDAAEEKHKGLAPIGSLMFAEVERRLDVLIFRACFASSIYDARRIVVHGNVLLNGKRHYNANTRLAPGDMFSVKPDAIRFLRPQKTPEESDNITDQPEAPQDLTPFNLPFFASPWLFVPAYLEVSFPTCSAVYVRHPTARPQYSEIPTPYDADGDVIRHAWEWYMEHRPRKRTESQWAKSPDDRLSRQMQELRLGRNSLRLATSVL</sequence>
<dbReference type="InterPro" id="IPR036986">
    <property type="entry name" value="S4_RNA-bd_sf"/>
</dbReference>